<dbReference type="SMART" id="SM00283">
    <property type="entry name" value="MA"/>
    <property type="match status" value="1"/>
</dbReference>
<evidence type="ECO:0000256" key="6">
    <source>
        <dbReference type="SAM" id="Phobius"/>
    </source>
</evidence>
<evidence type="ECO:0000256" key="3">
    <source>
        <dbReference type="ARBA" id="ARBA00023224"/>
    </source>
</evidence>
<dbReference type="GO" id="GO:0004888">
    <property type="term" value="F:transmembrane signaling receptor activity"/>
    <property type="evidence" value="ECO:0007669"/>
    <property type="project" value="InterPro"/>
</dbReference>
<dbReference type="SUPFAM" id="SSF58104">
    <property type="entry name" value="Methyl-accepting chemotaxis protein (MCP) signaling domain"/>
    <property type="match status" value="1"/>
</dbReference>
<feature type="domain" description="HAMP" evidence="8">
    <location>
        <begin position="221"/>
        <end position="273"/>
    </location>
</feature>
<keyword evidence="1 6" id="KW-0812">Transmembrane</keyword>
<evidence type="ECO:0000313" key="9">
    <source>
        <dbReference type="EMBL" id="PPK92890.1"/>
    </source>
</evidence>
<dbReference type="CDD" id="cd06225">
    <property type="entry name" value="HAMP"/>
    <property type="match status" value="1"/>
</dbReference>
<dbReference type="Pfam" id="PF00015">
    <property type="entry name" value="MCPsignal"/>
    <property type="match status" value="1"/>
</dbReference>
<organism evidence="9 10">
    <name type="scientific">Kineococcus xinjiangensis</name>
    <dbReference type="NCBI Taxonomy" id="512762"/>
    <lineage>
        <taxon>Bacteria</taxon>
        <taxon>Bacillati</taxon>
        <taxon>Actinomycetota</taxon>
        <taxon>Actinomycetes</taxon>
        <taxon>Kineosporiales</taxon>
        <taxon>Kineosporiaceae</taxon>
        <taxon>Kineococcus</taxon>
    </lineage>
</organism>
<dbReference type="Pfam" id="PF00672">
    <property type="entry name" value="HAMP"/>
    <property type="match status" value="1"/>
</dbReference>
<dbReference type="SMART" id="SM00304">
    <property type="entry name" value="HAMP"/>
    <property type="match status" value="1"/>
</dbReference>
<dbReference type="OrthoDB" id="1115140at2"/>
<feature type="transmembrane region" description="Helical" evidence="6">
    <location>
        <begin position="200"/>
        <end position="223"/>
    </location>
</feature>
<evidence type="ECO:0000256" key="2">
    <source>
        <dbReference type="ARBA" id="ARBA00022989"/>
    </source>
</evidence>
<evidence type="ECO:0000259" key="8">
    <source>
        <dbReference type="PROSITE" id="PS50885"/>
    </source>
</evidence>
<comment type="caution">
    <text evidence="9">The sequence shown here is derived from an EMBL/GenBank/DDBJ whole genome shotgun (WGS) entry which is preliminary data.</text>
</comment>
<keyword evidence="3 5" id="KW-0807">Transducer</keyword>
<dbReference type="PANTHER" id="PTHR32089:SF112">
    <property type="entry name" value="LYSOZYME-LIKE PROTEIN-RELATED"/>
    <property type="match status" value="1"/>
</dbReference>
<dbReference type="AlphaFoldDB" id="A0A2S6IFG5"/>
<dbReference type="Gene3D" id="1.10.287.950">
    <property type="entry name" value="Methyl-accepting chemotaxis protein"/>
    <property type="match status" value="1"/>
</dbReference>
<keyword evidence="2 6" id="KW-1133">Transmembrane helix</keyword>
<comment type="similarity">
    <text evidence="4">Belongs to the methyl-accepting chemotaxis (MCP) protein family.</text>
</comment>
<evidence type="ECO:0000256" key="5">
    <source>
        <dbReference type="PROSITE-ProRule" id="PRU00284"/>
    </source>
</evidence>
<keyword evidence="6" id="KW-0472">Membrane</keyword>
<dbReference type="PROSITE" id="PS50885">
    <property type="entry name" value="HAMP"/>
    <property type="match status" value="1"/>
</dbReference>
<dbReference type="EMBL" id="PTJD01000012">
    <property type="protein sequence ID" value="PPK92890.1"/>
    <property type="molecule type" value="Genomic_DNA"/>
</dbReference>
<evidence type="ECO:0000259" key="7">
    <source>
        <dbReference type="PROSITE" id="PS50111"/>
    </source>
</evidence>
<sequence length="536" mass="54873">MSTPTAPARSGNRIAAAFTDLPVRKKLTVLVAASLLALSTCLGVTTYNGRIADATATQLKDLNLAGATVLQLDRVASELKVNGLQAIVREDPSVQGALLQDKITDAEALLAELKAVPLPEAESAAVDRLTGVYAEYTTTIKAYVAGAAQDPGAARLAWEQIDVDNYLVSAVLANERALFADTIARAETAANESRTRAEQVMWVAVGIAAVLLCVLAHVVVTSITRPLRLVRKSLLAMADGDLTVPAPVTSRDEVGVMARALEEAQTGVRSVVASVSASAHSVAAAAEELASTSDTMATSANLAASQAQGVSDAAGLVSGNVSTVAKGAEEMGISIGEIAHNANEAARVAASAVSVAQATTAQVGKLGDSSREIATVVGVITSIAEQTNLLALNATIEAARAGDYGKGFAVVASEVKELAQETARATEDISARVHAIQTDTQGAVTAISEISSIIAQINEYQTTIASAVEEQTATTGEMNRSVSAAAEGAGGIAANIAGLASASQVTTDGVLQSQRAATELSAMAHELQSLVSRFRY</sequence>
<gene>
    <name evidence="9" type="ORF">CLV92_11263</name>
</gene>
<feature type="domain" description="Methyl-accepting transducer" evidence="7">
    <location>
        <begin position="278"/>
        <end position="521"/>
    </location>
</feature>
<dbReference type="InterPro" id="IPR004089">
    <property type="entry name" value="MCPsignal_dom"/>
</dbReference>
<evidence type="ECO:0000256" key="1">
    <source>
        <dbReference type="ARBA" id="ARBA00022692"/>
    </source>
</evidence>
<dbReference type="GO" id="GO:0016020">
    <property type="term" value="C:membrane"/>
    <property type="evidence" value="ECO:0007669"/>
    <property type="project" value="InterPro"/>
</dbReference>
<protein>
    <submittedName>
        <fullName evidence="9">Methyl-accepting chemotaxis protein</fullName>
    </submittedName>
</protein>
<evidence type="ECO:0000256" key="4">
    <source>
        <dbReference type="ARBA" id="ARBA00029447"/>
    </source>
</evidence>
<dbReference type="GO" id="GO:0007165">
    <property type="term" value="P:signal transduction"/>
    <property type="evidence" value="ECO:0007669"/>
    <property type="project" value="UniProtKB-KW"/>
</dbReference>
<keyword evidence="10" id="KW-1185">Reference proteome</keyword>
<dbReference type="RefSeq" id="WP_104434252.1">
    <property type="nucleotide sequence ID" value="NZ_PTJD01000012.1"/>
</dbReference>
<dbReference type="Proteomes" id="UP000239485">
    <property type="component" value="Unassembled WGS sequence"/>
</dbReference>
<dbReference type="PANTHER" id="PTHR32089">
    <property type="entry name" value="METHYL-ACCEPTING CHEMOTAXIS PROTEIN MCPB"/>
    <property type="match status" value="1"/>
</dbReference>
<dbReference type="GO" id="GO:0006935">
    <property type="term" value="P:chemotaxis"/>
    <property type="evidence" value="ECO:0007669"/>
    <property type="project" value="InterPro"/>
</dbReference>
<dbReference type="PROSITE" id="PS50111">
    <property type="entry name" value="CHEMOTAXIS_TRANSDUC_2"/>
    <property type="match status" value="1"/>
</dbReference>
<evidence type="ECO:0000313" key="10">
    <source>
        <dbReference type="Proteomes" id="UP000239485"/>
    </source>
</evidence>
<reference evidence="9 10" key="1">
    <citation type="submission" date="2018-02" db="EMBL/GenBank/DDBJ databases">
        <title>Genomic Encyclopedia of Archaeal and Bacterial Type Strains, Phase II (KMG-II): from individual species to whole genera.</title>
        <authorList>
            <person name="Goeker M."/>
        </authorList>
    </citation>
    <scope>NUCLEOTIDE SEQUENCE [LARGE SCALE GENOMIC DNA]</scope>
    <source>
        <strain evidence="9 10">DSM 22857</strain>
    </source>
</reference>
<dbReference type="PRINTS" id="PR00260">
    <property type="entry name" value="CHEMTRNSDUCR"/>
</dbReference>
<accession>A0A2S6IFG5</accession>
<proteinExistence type="inferred from homology"/>
<dbReference type="InterPro" id="IPR003660">
    <property type="entry name" value="HAMP_dom"/>
</dbReference>
<name>A0A2S6IFG5_9ACTN</name>
<dbReference type="InterPro" id="IPR004090">
    <property type="entry name" value="Chemotax_Me-accpt_rcpt"/>
</dbReference>